<keyword evidence="4" id="KW-1185">Reference proteome</keyword>
<proteinExistence type="predicted"/>
<dbReference type="Proteomes" id="UP000326924">
    <property type="component" value="Unassembled WGS sequence"/>
</dbReference>
<feature type="signal peptide" evidence="1">
    <location>
        <begin position="1"/>
        <end position="24"/>
    </location>
</feature>
<keyword evidence="1" id="KW-0732">Signal</keyword>
<evidence type="ECO:0000313" key="3">
    <source>
        <dbReference type="EMBL" id="KAA8899484.1"/>
    </source>
</evidence>
<dbReference type="OrthoDB" id="2591256at2759"/>
<accession>A0A5J5EPV4</accession>
<feature type="chain" id="PRO_5023944960" description="Endo-1,3(4)-beta-glucanase 1 carbohydrate binding domain-containing protein" evidence="1">
    <location>
        <begin position="25"/>
        <end position="254"/>
    </location>
</feature>
<gene>
    <name evidence="3" type="ORF">FN846DRAFT_892395</name>
</gene>
<dbReference type="AlphaFoldDB" id="A0A5J5EPV4"/>
<reference evidence="3 4" key="1">
    <citation type="submission" date="2019-09" db="EMBL/GenBank/DDBJ databases">
        <title>Draft genome of the ectomycorrhizal ascomycete Sphaerosporella brunnea.</title>
        <authorList>
            <consortium name="DOE Joint Genome Institute"/>
            <person name="Benucci G.M."/>
            <person name="Marozzi G."/>
            <person name="Antonielli L."/>
            <person name="Sanchez S."/>
            <person name="Marco P."/>
            <person name="Wang X."/>
            <person name="Falini L.B."/>
            <person name="Barry K."/>
            <person name="Haridas S."/>
            <person name="Lipzen A."/>
            <person name="Labutti K."/>
            <person name="Grigoriev I.V."/>
            <person name="Murat C."/>
            <person name="Martin F."/>
            <person name="Albertini E."/>
            <person name="Donnini D."/>
            <person name="Bonito G."/>
        </authorList>
    </citation>
    <scope>NUCLEOTIDE SEQUENCE [LARGE SCALE GENOMIC DNA]</scope>
    <source>
        <strain evidence="3 4">Sb_GMNB300</strain>
    </source>
</reference>
<dbReference type="GO" id="GO:0030246">
    <property type="term" value="F:carbohydrate binding"/>
    <property type="evidence" value="ECO:0007669"/>
    <property type="project" value="InterPro"/>
</dbReference>
<sequence length="254" mass="27832">MARFPVLKSLCILSVFLFSTGSYSAVIDIRQAPAVTTAPETCLPAALTPLTSLHFHRSSSTTVSLVDRRATTTTVLPPAIFDRRAPAPTTVEGLDDGTKEELKDSMKYYNEFLEFRVGHKGPLSGQSGFRGGLPIPGVTTPTPYVTLAARSLPLCRGQAFDPHTRYCHHNEATGVSILCPVHDGVRYLGCGNGCYHPKAYYCENEDSPNARIVQRNSFVPVKPPTFCFQDHRLTPLSEACSSFEGWRPAPSSRR</sequence>
<comment type="caution">
    <text evidence="3">The sequence shown here is derived from an EMBL/GenBank/DDBJ whole genome shotgun (WGS) entry which is preliminary data.</text>
</comment>
<organism evidence="3 4">
    <name type="scientific">Sphaerosporella brunnea</name>
    <dbReference type="NCBI Taxonomy" id="1250544"/>
    <lineage>
        <taxon>Eukaryota</taxon>
        <taxon>Fungi</taxon>
        <taxon>Dikarya</taxon>
        <taxon>Ascomycota</taxon>
        <taxon>Pezizomycotina</taxon>
        <taxon>Pezizomycetes</taxon>
        <taxon>Pezizales</taxon>
        <taxon>Pyronemataceae</taxon>
        <taxon>Sphaerosporella</taxon>
    </lineage>
</organism>
<dbReference type="InParanoid" id="A0A5J5EPV4"/>
<dbReference type="EMBL" id="VXIS01000165">
    <property type="protein sequence ID" value="KAA8899484.1"/>
    <property type="molecule type" value="Genomic_DNA"/>
</dbReference>
<evidence type="ECO:0000259" key="2">
    <source>
        <dbReference type="Pfam" id="PF10645"/>
    </source>
</evidence>
<dbReference type="Pfam" id="PF10645">
    <property type="entry name" value="Carb_bind"/>
    <property type="match status" value="1"/>
</dbReference>
<evidence type="ECO:0000313" key="4">
    <source>
        <dbReference type="Proteomes" id="UP000326924"/>
    </source>
</evidence>
<name>A0A5J5EPV4_9PEZI</name>
<evidence type="ECO:0000256" key="1">
    <source>
        <dbReference type="SAM" id="SignalP"/>
    </source>
</evidence>
<feature type="domain" description="Endo-1,3(4)-beta-glucanase 1 carbohydrate binding" evidence="2">
    <location>
        <begin position="155"/>
        <end position="205"/>
    </location>
</feature>
<protein>
    <recommendedName>
        <fullName evidence="2">Endo-1,3(4)-beta-glucanase 1 carbohydrate binding domain-containing protein</fullName>
    </recommendedName>
</protein>
<dbReference type="InterPro" id="IPR018909">
    <property type="entry name" value="Eng1_septum"/>
</dbReference>